<protein>
    <recommendedName>
        <fullName evidence="1">DUF6429 domain-containing protein</fullName>
    </recommendedName>
</protein>
<name>A0ABM9RJC1_9FIRM</name>
<dbReference type="Pfam" id="PF20008">
    <property type="entry name" value="DUF6429"/>
    <property type="match status" value="1"/>
</dbReference>
<keyword evidence="3" id="KW-1185">Reference proteome</keyword>
<feature type="domain" description="DUF6429" evidence="1">
    <location>
        <begin position="4"/>
        <end position="49"/>
    </location>
</feature>
<gene>
    <name evidence="2" type="ORF">DEACI_4149</name>
</gene>
<dbReference type="Proteomes" id="UP001071230">
    <property type="component" value="Unassembled WGS sequence"/>
</dbReference>
<organism evidence="2 3">
    <name type="scientific">Acididesulfobacillus acetoxydans</name>
    <dbReference type="NCBI Taxonomy" id="1561005"/>
    <lineage>
        <taxon>Bacteria</taxon>
        <taxon>Bacillati</taxon>
        <taxon>Bacillota</taxon>
        <taxon>Clostridia</taxon>
        <taxon>Eubacteriales</taxon>
        <taxon>Peptococcaceae</taxon>
        <taxon>Acididesulfobacillus</taxon>
    </lineage>
</organism>
<evidence type="ECO:0000313" key="3">
    <source>
        <dbReference type="Proteomes" id="UP001071230"/>
    </source>
</evidence>
<evidence type="ECO:0000259" key="1">
    <source>
        <dbReference type="Pfam" id="PF20008"/>
    </source>
</evidence>
<comment type="caution">
    <text evidence="2">The sequence shown here is derived from an EMBL/GenBank/DDBJ whole genome shotgun (WGS) entry which is preliminary data.</text>
</comment>
<proteinExistence type="predicted"/>
<dbReference type="InterPro" id="IPR045489">
    <property type="entry name" value="DUF6429"/>
</dbReference>
<accession>A0ABM9RJC1</accession>
<reference evidence="2" key="1">
    <citation type="submission" date="2014-11" db="EMBL/GenBank/DDBJ databases">
        <authorList>
            <person name="Hornung B.V."/>
        </authorList>
    </citation>
    <scope>NUCLEOTIDE SEQUENCE</scope>
    <source>
        <strain evidence="2">INE</strain>
    </source>
</reference>
<sequence length="49" mass="5868">MMDEIVKELTLLLMYLTSWKEDVGFAQARRTWKGYPFETINKLTDEELI</sequence>
<evidence type="ECO:0000313" key="2">
    <source>
        <dbReference type="EMBL" id="CEJ09664.1"/>
    </source>
</evidence>
<feature type="non-terminal residue" evidence="2">
    <location>
        <position position="49"/>
    </location>
</feature>
<dbReference type="EMBL" id="CDGJ01000138">
    <property type="protein sequence ID" value="CEJ09664.1"/>
    <property type="molecule type" value="Genomic_DNA"/>
</dbReference>